<reference evidence="3" key="2">
    <citation type="submission" date="2025-08" db="UniProtKB">
        <authorList>
            <consortium name="RefSeq"/>
        </authorList>
    </citation>
    <scope>IDENTIFICATION</scope>
    <source>
        <tissue evidence="3">Leaf</tissue>
    </source>
</reference>
<keyword evidence="1" id="KW-0732">Signal</keyword>
<dbReference type="PANTHER" id="PTHR46995">
    <property type="entry name" value="OS09G0508200 PROTEIN"/>
    <property type="match status" value="1"/>
</dbReference>
<evidence type="ECO:0000313" key="3">
    <source>
        <dbReference type="RefSeq" id="XP_031406640.1"/>
    </source>
</evidence>
<keyword evidence="2" id="KW-1185">Reference proteome</keyword>
<dbReference type="PROSITE" id="PS51257">
    <property type="entry name" value="PROKAR_LIPOPROTEIN"/>
    <property type="match status" value="1"/>
</dbReference>
<proteinExistence type="predicted"/>
<dbReference type="GeneID" id="116215171"/>
<evidence type="ECO:0000313" key="2">
    <source>
        <dbReference type="Proteomes" id="UP000515151"/>
    </source>
</evidence>
<gene>
    <name evidence="3" type="primary">LOC116215171</name>
</gene>
<feature type="signal peptide" evidence="1">
    <location>
        <begin position="1"/>
        <end position="35"/>
    </location>
</feature>
<evidence type="ECO:0000256" key="1">
    <source>
        <dbReference type="SAM" id="SignalP"/>
    </source>
</evidence>
<dbReference type="AlphaFoldDB" id="A0A6P8EIW0"/>
<name>A0A6P8EIW0_PUNGR</name>
<dbReference type="OrthoDB" id="1588785at2759"/>
<organism evidence="2 3">
    <name type="scientific">Punica granatum</name>
    <name type="common">Pomegranate</name>
    <dbReference type="NCBI Taxonomy" id="22663"/>
    <lineage>
        <taxon>Eukaryota</taxon>
        <taxon>Viridiplantae</taxon>
        <taxon>Streptophyta</taxon>
        <taxon>Embryophyta</taxon>
        <taxon>Tracheophyta</taxon>
        <taxon>Spermatophyta</taxon>
        <taxon>Magnoliopsida</taxon>
        <taxon>eudicotyledons</taxon>
        <taxon>Gunneridae</taxon>
        <taxon>Pentapetalae</taxon>
        <taxon>rosids</taxon>
        <taxon>malvids</taxon>
        <taxon>Myrtales</taxon>
        <taxon>Lythraceae</taxon>
        <taxon>Punica</taxon>
    </lineage>
</organism>
<feature type="chain" id="PRO_5028085740" evidence="1">
    <location>
        <begin position="36"/>
        <end position="183"/>
    </location>
</feature>
<dbReference type="Proteomes" id="UP000515151">
    <property type="component" value="Chromosome 7"/>
</dbReference>
<protein>
    <submittedName>
        <fullName evidence="3">Uncharacterized protein LOC116215171</fullName>
    </submittedName>
</protein>
<dbReference type="Pfam" id="PF01190">
    <property type="entry name" value="Pollen_Ole_e_1"/>
    <property type="match status" value="1"/>
</dbReference>
<accession>A0A6P8EIW0</accession>
<dbReference type="RefSeq" id="XP_031406640.1">
    <property type="nucleotide sequence ID" value="XM_031550780.1"/>
</dbReference>
<sequence length="183" mass="20701">MNHRGHHHRRHSLMLLLFVSGCFVVLQWLPMEAEAKANHNDNNYSRITVMGIVYCDICSNNTFSKHSYFLPDVEVKIDCKFKANSPKTTEEVLFSARRSTNKYGVYKLDIPAMDGIECARDSAIVSSCQASLMWTPSSSCNVPGYRTTSDEIAVKSKRANLCIYSLNALNYRPSKRDINLCGH</sequence>
<reference evidence="2" key="1">
    <citation type="journal article" date="2020" name="Plant Biotechnol. J.">
        <title>The pomegranate (Punica granatum L.) draft genome dissects genetic divergence between soft- and hard-seeded cultivars.</title>
        <authorList>
            <person name="Luo X."/>
            <person name="Li H."/>
            <person name="Wu Z."/>
            <person name="Yao W."/>
            <person name="Zhao P."/>
            <person name="Cao D."/>
            <person name="Yu H."/>
            <person name="Li K."/>
            <person name="Poudel K."/>
            <person name="Zhao D."/>
            <person name="Zhang F."/>
            <person name="Xia X."/>
            <person name="Chen L."/>
            <person name="Wang Q."/>
            <person name="Jing D."/>
            <person name="Cao S."/>
        </authorList>
    </citation>
    <scope>NUCLEOTIDE SEQUENCE [LARGE SCALE GENOMIC DNA]</scope>
    <source>
        <strain evidence="2">cv. Tunisia</strain>
    </source>
</reference>
<dbReference type="PANTHER" id="PTHR46995:SF4">
    <property type="entry name" value="POLLEN OLE E 1 ALLERGEN AND EXTENSIN FAMILY PROTEIN"/>
    <property type="match status" value="1"/>
</dbReference>